<dbReference type="AlphaFoldDB" id="A0A4P7BY93"/>
<comment type="similarity">
    <text evidence="2 5 9">Belongs to the Glu/Leu/Phe/Val dehydrogenases family.</text>
</comment>
<comment type="catalytic activity">
    <reaction evidence="4">
        <text>L-glutamate + NADP(+) + H2O = 2-oxoglutarate + NH4(+) + NADPH + H(+)</text>
        <dbReference type="Rhea" id="RHEA:11612"/>
        <dbReference type="ChEBI" id="CHEBI:15377"/>
        <dbReference type="ChEBI" id="CHEBI:15378"/>
        <dbReference type="ChEBI" id="CHEBI:16810"/>
        <dbReference type="ChEBI" id="CHEBI:28938"/>
        <dbReference type="ChEBI" id="CHEBI:29985"/>
        <dbReference type="ChEBI" id="CHEBI:57783"/>
        <dbReference type="ChEBI" id="CHEBI:58349"/>
        <dbReference type="EC" id="1.4.1.4"/>
    </reaction>
</comment>
<evidence type="ECO:0000256" key="9">
    <source>
        <dbReference type="RuleBase" id="RU004417"/>
    </source>
</evidence>
<evidence type="ECO:0000313" key="11">
    <source>
        <dbReference type="EMBL" id="QBQ54144.1"/>
    </source>
</evidence>
<keyword evidence="7" id="KW-0547">Nucleotide-binding</keyword>
<gene>
    <name evidence="11" type="ORF">E3U44_06215</name>
</gene>
<evidence type="ECO:0000256" key="2">
    <source>
        <dbReference type="ARBA" id="ARBA00006382"/>
    </source>
</evidence>
<organism evidence="11 12">
    <name type="scientific">Nitrosococcus wardiae</name>
    <dbReference type="NCBI Taxonomy" id="1814290"/>
    <lineage>
        <taxon>Bacteria</taxon>
        <taxon>Pseudomonadati</taxon>
        <taxon>Pseudomonadota</taxon>
        <taxon>Gammaproteobacteria</taxon>
        <taxon>Chromatiales</taxon>
        <taxon>Chromatiaceae</taxon>
        <taxon>Nitrosococcus</taxon>
    </lineage>
</organism>
<dbReference type="InterPro" id="IPR006097">
    <property type="entry name" value="Glu/Leu/Phe/Val/Trp_DH_dimer"/>
</dbReference>
<feature type="active site" description="Proton donor" evidence="6">
    <location>
        <position position="77"/>
    </location>
</feature>
<dbReference type="RefSeq" id="WP_134357208.1">
    <property type="nucleotide sequence ID" value="NZ_CP038033.1"/>
</dbReference>
<feature type="domain" description="Glutamate/phenylalanine/leucine/valine/L-tryptophan dehydrogenase C-terminal" evidence="10">
    <location>
        <begin position="140"/>
        <end position="366"/>
    </location>
</feature>
<accession>A0A4P7BY93</accession>
<dbReference type="InterPro" id="IPR033524">
    <property type="entry name" value="Glu/Leu/Phe/Val_DH_AS"/>
</dbReference>
<evidence type="ECO:0000256" key="7">
    <source>
        <dbReference type="PIRSR" id="PIRSR000185-2"/>
    </source>
</evidence>
<dbReference type="Pfam" id="PF00208">
    <property type="entry name" value="ELFV_dehydrog"/>
    <property type="match status" value="1"/>
</dbReference>
<dbReference type="Gene3D" id="3.40.50.10860">
    <property type="entry name" value="Leucine Dehydrogenase, chain A, domain 1"/>
    <property type="match status" value="1"/>
</dbReference>
<evidence type="ECO:0000256" key="8">
    <source>
        <dbReference type="PIRSR" id="PIRSR000185-3"/>
    </source>
</evidence>
<dbReference type="InterPro" id="IPR006096">
    <property type="entry name" value="Glu/Leu/Phe/Val/Trp_DH_C"/>
</dbReference>
<keyword evidence="3 5" id="KW-0560">Oxidoreductase</keyword>
<dbReference type="SUPFAM" id="SSF53223">
    <property type="entry name" value="Aminoacid dehydrogenase-like, N-terminal domain"/>
    <property type="match status" value="1"/>
</dbReference>
<dbReference type="KEGG" id="nwr:E3U44_06215"/>
<dbReference type="EMBL" id="CP038033">
    <property type="protein sequence ID" value="QBQ54144.1"/>
    <property type="molecule type" value="Genomic_DNA"/>
</dbReference>
<dbReference type="InterPro" id="IPR006095">
    <property type="entry name" value="Glu/Leu/Phe/Val/Trp_DH"/>
</dbReference>
<dbReference type="SMART" id="SM00839">
    <property type="entry name" value="ELFV_dehydrog"/>
    <property type="match status" value="1"/>
</dbReference>
<evidence type="ECO:0000313" key="12">
    <source>
        <dbReference type="Proteomes" id="UP000294325"/>
    </source>
</evidence>
<comment type="function">
    <text evidence="1">Catalyzes the reversible oxidative deamination of glutamate to alpha-ketoglutarate and ammonia.</text>
</comment>
<feature type="site" description="Important for catalysis" evidence="8">
    <location>
        <position position="113"/>
    </location>
</feature>
<dbReference type="Gene3D" id="3.40.50.720">
    <property type="entry name" value="NAD(P)-binding Rossmann-like Domain"/>
    <property type="match status" value="1"/>
</dbReference>
<evidence type="ECO:0000259" key="10">
    <source>
        <dbReference type="SMART" id="SM00839"/>
    </source>
</evidence>
<dbReference type="GO" id="GO:0004352">
    <property type="term" value="F:glutamate dehydrogenase (NAD+) activity"/>
    <property type="evidence" value="ECO:0007669"/>
    <property type="project" value="TreeGrafter"/>
</dbReference>
<dbReference type="InterPro" id="IPR036291">
    <property type="entry name" value="NAD(P)-bd_dom_sf"/>
</dbReference>
<dbReference type="PANTHER" id="PTHR11606">
    <property type="entry name" value="GLUTAMATE DEHYDROGENASE"/>
    <property type="match status" value="1"/>
</dbReference>
<dbReference type="InterPro" id="IPR046346">
    <property type="entry name" value="Aminoacid_DH-like_N_sf"/>
</dbReference>
<dbReference type="GO" id="GO:0000166">
    <property type="term" value="F:nucleotide binding"/>
    <property type="evidence" value="ECO:0007669"/>
    <property type="project" value="UniProtKB-KW"/>
</dbReference>
<dbReference type="CDD" id="cd01076">
    <property type="entry name" value="NAD_bind_1_Glu_DH"/>
    <property type="match status" value="1"/>
</dbReference>
<sequence>MENVFKFADELGPLKVIHVYEPSIDLKGILVIDNVATGPSIGGVRLAPDVSTKECFRLARAMTLKNAAAELPHGGGKAVLFGDPKMPKPDKERLIRAFACALREAEQYIFAPDMGTDEESMAWVKDEIGRVVGLPRELGGIPLDEIGATGWGISHVVDVALRFCDFELAGARIVVQGFGAVGYHATRFLTEKGAVLVGAADSQGTIHHPGGLNVETLSTLKQQGKSVVDYLEGERLDREAIIDIPCDIWIPAARPDVIREDNVQRLKTKLVIEGANIPATLEAEKYLHAHGILCIPDFIANAGGVICAAMEYQGANETLAFQAIEEKLRRNTEAVLKEAKNQQKLPREAAVDLASRRVRKTMGLRRWSLF</sequence>
<dbReference type="GO" id="GO:0006538">
    <property type="term" value="P:L-glutamate catabolic process"/>
    <property type="evidence" value="ECO:0007669"/>
    <property type="project" value="TreeGrafter"/>
</dbReference>
<name>A0A4P7BY93_9GAMM</name>
<dbReference type="PROSITE" id="PS00074">
    <property type="entry name" value="GLFV_DEHYDROGENASE"/>
    <property type="match status" value="1"/>
</dbReference>
<dbReference type="PRINTS" id="PR00082">
    <property type="entry name" value="GLFDHDRGNASE"/>
</dbReference>
<evidence type="ECO:0000256" key="1">
    <source>
        <dbReference type="ARBA" id="ARBA00003868"/>
    </source>
</evidence>
<protein>
    <recommendedName>
        <fullName evidence="5">Glutamate dehydrogenase</fullName>
    </recommendedName>
</protein>
<evidence type="ECO:0000256" key="6">
    <source>
        <dbReference type="PIRSR" id="PIRSR000185-1"/>
    </source>
</evidence>
<dbReference type="GO" id="GO:0004354">
    <property type="term" value="F:glutamate dehydrogenase (NADP+) activity"/>
    <property type="evidence" value="ECO:0007669"/>
    <property type="project" value="UniProtKB-EC"/>
</dbReference>
<evidence type="ECO:0000256" key="5">
    <source>
        <dbReference type="PIRNR" id="PIRNR000185"/>
    </source>
</evidence>
<feature type="binding site" evidence="7">
    <location>
        <position position="149"/>
    </location>
    <ligand>
        <name>NAD(+)</name>
        <dbReference type="ChEBI" id="CHEBI:57540"/>
    </ligand>
</feature>
<evidence type="ECO:0000256" key="4">
    <source>
        <dbReference type="ARBA" id="ARBA00048584"/>
    </source>
</evidence>
<dbReference type="Pfam" id="PF02812">
    <property type="entry name" value="ELFV_dehydrog_N"/>
    <property type="match status" value="1"/>
</dbReference>
<dbReference type="InterPro" id="IPR033922">
    <property type="entry name" value="NAD_bind_Glu_DH"/>
</dbReference>
<feature type="binding site" evidence="7">
    <location>
        <position position="65"/>
    </location>
    <ligand>
        <name>substrate</name>
    </ligand>
</feature>
<reference evidence="11 12" key="1">
    <citation type="submission" date="2019-03" db="EMBL/GenBank/DDBJ databases">
        <title>The genome sequence of Nitrosococcus wardiae strain D1FHST reveals the archetypal metabolic capacity of ammonia-oxidizing Gammaproteobacteria.</title>
        <authorList>
            <person name="Wang L."/>
            <person name="Lim C.K."/>
            <person name="Hanson T.E."/>
            <person name="Dang H."/>
            <person name="Klotz M.G."/>
        </authorList>
    </citation>
    <scope>NUCLEOTIDE SEQUENCE [LARGE SCALE GENOMIC DNA]</scope>
    <source>
        <strain evidence="11 12">D1FHS</strain>
    </source>
</reference>
<dbReference type="PANTHER" id="PTHR11606:SF13">
    <property type="entry name" value="GLUTAMATE DEHYDROGENASE 1, MITOCHONDRIAL"/>
    <property type="match status" value="1"/>
</dbReference>
<dbReference type="InterPro" id="IPR014362">
    <property type="entry name" value="Glu_DH"/>
</dbReference>
<evidence type="ECO:0000256" key="3">
    <source>
        <dbReference type="ARBA" id="ARBA00023002"/>
    </source>
</evidence>
<dbReference type="SUPFAM" id="SSF51735">
    <property type="entry name" value="NAD(P)-binding Rossmann-fold domains"/>
    <property type="match status" value="1"/>
</dbReference>
<dbReference type="OrthoDB" id="9803297at2"/>
<keyword evidence="12" id="KW-1185">Reference proteome</keyword>
<dbReference type="PIRSF" id="PIRSF000185">
    <property type="entry name" value="Glu_DH"/>
    <property type="match status" value="1"/>
</dbReference>
<keyword evidence="7" id="KW-0520">NAD</keyword>
<proteinExistence type="inferred from homology"/>
<dbReference type="Proteomes" id="UP000294325">
    <property type="component" value="Chromosome"/>
</dbReference>